<feature type="domain" description="TonB-dependent receptor plug" evidence="7">
    <location>
        <begin position="75"/>
        <end position="166"/>
    </location>
</feature>
<dbReference type="RefSeq" id="WP_272744733.1">
    <property type="nucleotide sequence ID" value="NZ_JAQQKV010000002.1"/>
</dbReference>
<name>A0ABT5HJM4_9CAUL</name>
<dbReference type="Pfam" id="PF07715">
    <property type="entry name" value="Plug"/>
    <property type="match status" value="1"/>
</dbReference>
<keyword evidence="5" id="KW-0732">Signal</keyword>
<feature type="signal peptide" evidence="5">
    <location>
        <begin position="1"/>
        <end position="42"/>
    </location>
</feature>
<keyword evidence="4" id="KW-0798">TonB box</keyword>
<keyword evidence="3" id="KW-0998">Cell outer membrane</keyword>
<organism evidence="8 9">
    <name type="scientific">Asticcacaulis machinosus</name>
    <dbReference type="NCBI Taxonomy" id="2984211"/>
    <lineage>
        <taxon>Bacteria</taxon>
        <taxon>Pseudomonadati</taxon>
        <taxon>Pseudomonadota</taxon>
        <taxon>Alphaproteobacteria</taxon>
        <taxon>Caulobacterales</taxon>
        <taxon>Caulobacteraceae</taxon>
        <taxon>Asticcacaulis</taxon>
    </lineage>
</organism>
<dbReference type="PANTHER" id="PTHR40980:SF3">
    <property type="entry name" value="TONB-DEPENDENT RECEPTOR-LIKE BETA-BARREL DOMAIN-CONTAINING PROTEIN"/>
    <property type="match status" value="1"/>
</dbReference>
<dbReference type="InterPro" id="IPR010104">
    <property type="entry name" value="TonB_rcpt_bac"/>
</dbReference>
<evidence type="ECO:0000313" key="9">
    <source>
        <dbReference type="Proteomes" id="UP001218579"/>
    </source>
</evidence>
<keyword evidence="2 4" id="KW-0472">Membrane</keyword>
<keyword evidence="9" id="KW-1185">Reference proteome</keyword>
<dbReference type="Gene3D" id="2.40.170.20">
    <property type="entry name" value="TonB-dependent receptor, beta-barrel domain"/>
    <property type="match status" value="1"/>
</dbReference>
<dbReference type="NCBIfam" id="TIGR01782">
    <property type="entry name" value="TonB-Xanth-Caul"/>
    <property type="match status" value="1"/>
</dbReference>
<protein>
    <submittedName>
        <fullName evidence="8">TonB-dependent receptor</fullName>
    </submittedName>
</protein>
<accession>A0ABT5HJM4</accession>
<dbReference type="Pfam" id="PF00593">
    <property type="entry name" value="TonB_dep_Rec_b-barrel"/>
    <property type="match status" value="1"/>
</dbReference>
<comment type="caution">
    <text evidence="8">The sequence shown here is derived from an EMBL/GenBank/DDBJ whole genome shotgun (WGS) entry which is preliminary data.</text>
</comment>
<sequence>MTIQTRNPRPYGRTLSRKLSLALGAGVSVAALSLALSTAATAQDAAPAAESDIETVVVTGVRASQLKSVGIKRKEVAIVDAISSEDIGKLPDTTIADSVQRIPGVQIRRDAGEGSTVDIRGLSQVITLMNGEQYLSAGNLGSAQPNLLDVPSQLMNSVVVYKSTEPTNALSGISGTIDLQTRRPFQFGQGLTLAGAVEGQRGEMSEGDDYVANVLGSWRNDNIGIMASVAQSNVNLANNFSGVVGLAGNNDWGGSAPQNFISPHGFESFSRTNERKRLGASLAFEARFGEGYTFVAEGFYAKLEDYNRAIGINISNRWDGAVFGTWSQPDVFENTGLTGANGRPWLTVDEYDINAHWVNSFTVNRTNTSESYNYNLELKYDNGGKFTYEARLISADANRLSMNGQVQGDLSNWQYAPGRFNLFRNADDRTRGTFYPKEICDTFDASRRSNSVTGNQGGCYINPNPQGYGENPQLHYDISGESPVWSGFDTPITGGLGAGKTLKDYMANLGSYAVGAFSSEGNNEAESTLQVARFDAHYTFDEKAFGLFTKVDGGIRSSKRDVSITQFHLFSDFYAGKQNQNGVVQSAGCAAQWKAIDVVMDNPRCARGEMVPSATNPSVMVFQPYTVNRPTRLDQYNNPIFVTDLGGITSGIPGFWAADPRDFDDAASFMKRVFGGANRVIVPGQSYDVDLTENSAYLAGDFEVGEKIRGNVGVRVINTKIDVRQNVTDPTQYPYGDTNEDIGDVYDQNRYTDVLPSFNMIYDYSDKLRFRFAAAKTMQPLDLGSYGGGLKINTADNGSGGRIVTSAERSGNPGLNPWRAKNFDAAAEYYLGRASMVNVALFYIDIESFVTGGSTTGQFPNPDGSPSYDVPVSLNIQGDGGKVQGVEIGGKFAFDDFLDGGILSNFGVDTNYTFSPSTENRRGIDGDKLPFVNNSEHQYNLVGWYQDEKFQFRVAYNYRSDRVQGLARLSNDDIPTYQEETSYVDINATYDINPKLSLYLNGSNITGEIESYYYQFAEGKTQFAYQNEYEPRITLGVRAKW</sequence>
<comment type="subcellular location">
    <subcellularLocation>
        <location evidence="1 4">Cell outer membrane</location>
    </subcellularLocation>
</comment>
<proteinExistence type="inferred from homology"/>
<dbReference type="InterPro" id="IPR012910">
    <property type="entry name" value="Plug_dom"/>
</dbReference>
<keyword evidence="8" id="KW-0675">Receptor</keyword>
<evidence type="ECO:0000256" key="4">
    <source>
        <dbReference type="RuleBase" id="RU003357"/>
    </source>
</evidence>
<feature type="chain" id="PRO_5045525747" evidence="5">
    <location>
        <begin position="43"/>
        <end position="1041"/>
    </location>
</feature>
<evidence type="ECO:0000256" key="1">
    <source>
        <dbReference type="ARBA" id="ARBA00004442"/>
    </source>
</evidence>
<evidence type="ECO:0000256" key="5">
    <source>
        <dbReference type="SAM" id="SignalP"/>
    </source>
</evidence>
<evidence type="ECO:0000256" key="3">
    <source>
        <dbReference type="ARBA" id="ARBA00023237"/>
    </source>
</evidence>
<dbReference type="PANTHER" id="PTHR40980">
    <property type="entry name" value="PLUG DOMAIN-CONTAINING PROTEIN"/>
    <property type="match status" value="1"/>
</dbReference>
<evidence type="ECO:0000259" key="6">
    <source>
        <dbReference type="Pfam" id="PF00593"/>
    </source>
</evidence>
<dbReference type="InterPro" id="IPR036942">
    <property type="entry name" value="Beta-barrel_TonB_sf"/>
</dbReference>
<evidence type="ECO:0000259" key="7">
    <source>
        <dbReference type="Pfam" id="PF07715"/>
    </source>
</evidence>
<dbReference type="Gene3D" id="2.170.130.10">
    <property type="entry name" value="TonB-dependent receptor, plug domain"/>
    <property type="match status" value="1"/>
</dbReference>
<feature type="domain" description="TonB-dependent receptor-like beta-barrel" evidence="6">
    <location>
        <begin position="576"/>
        <end position="1005"/>
    </location>
</feature>
<dbReference type="EMBL" id="JAQQKV010000002">
    <property type="protein sequence ID" value="MDC7676392.1"/>
    <property type="molecule type" value="Genomic_DNA"/>
</dbReference>
<comment type="similarity">
    <text evidence="4">Belongs to the TonB-dependent receptor family.</text>
</comment>
<evidence type="ECO:0000313" key="8">
    <source>
        <dbReference type="EMBL" id="MDC7676392.1"/>
    </source>
</evidence>
<gene>
    <name evidence="8" type="ORF">PQU98_09645</name>
</gene>
<reference evidence="8 9" key="1">
    <citation type="submission" date="2023-01" db="EMBL/GenBank/DDBJ databases">
        <title>Novel species of the genus Asticcacaulis isolated from rivers.</title>
        <authorList>
            <person name="Lu H."/>
        </authorList>
    </citation>
    <scope>NUCLEOTIDE SEQUENCE [LARGE SCALE GENOMIC DNA]</scope>
    <source>
        <strain evidence="8 9">LKC15W</strain>
    </source>
</reference>
<dbReference type="Proteomes" id="UP001218579">
    <property type="component" value="Unassembled WGS sequence"/>
</dbReference>
<dbReference type="SUPFAM" id="SSF56935">
    <property type="entry name" value="Porins"/>
    <property type="match status" value="1"/>
</dbReference>
<dbReference type="InterPro" id="IPR000531">
    <property type="entry name" value="Beta-barrel_TonB"/>
</dbReference>
<dbReference type="InterPro" id="IPR037066">
    <property type="entry name" value="Plug_dom_sf"/>
</dbReference>
<evidence type="ECO:0000256" key="2">
    <source>
        <dbReference type="ARBA" id="ARBA00023136"/>
    </source>
</evidence>